<evidence type="ECO:0000256" key="7">
    <source>
        <dbReference type="NCBIfam" id="TIGR00692"/>
    </source>
</evidence>
<dbReference type="InterPro" id="IPR013149">
    <property type="entry name" value="ADH-like_C"/>
</dbReference>
<dbReference type="HAMAP" id="MF_00627">
    <property type="entry name" value="Thr_dehydrog"/>
    <property type="match status" value="1"/>
</dbReference>
<dbReference type="SMART" id="SM00829">
    <property type="entry name" value="PKS_ER"/>
    <property type="match status" value="1"/>
</dbReference>
<keyword evidence="3 6" id="KW-0862">Zinc</keyword>
<comment type="subcellular location">
    <subcellularLocation>
        <location evidence="6">Cytoplasm</location>
    </subcellularLocation>
</comment>
<dbReference type="EMBL" id="JSAM01000037">
    <property type="protein sequence ID" value="KIA78132.1"/>
    <property type="molecule type" value="Genomic_DNA"/>
</dbReference>
<comment type="subunit">
    <text evidence="6">Homotetramer.</text>
</comment>
<dbReference type="PROSITE" id="PS00059">
    <property type="entry name" value="ADH_ZINC"/>
    <property type="match status" value="1"/>
</dbReference>
<comment type="caution">
    <text evidence="9">The sequence shown here is derived from an EMBL/GenBank/DDBJ whole genome shotgun (WGS) entry which is preliminary data.</text>
</comment>
<feature type="binding site" evidence="6">
    <location>
        <position position="176"/>
    </location>
    <ligand>
        <name>NAD(+)</name>
        <dbReference type="ChEBI" id="CHEBI:57540"/>
    </ligand>
</feature>
<feature type="binding site" evidence="6">
    <location>
        <begin position="263"/>
        <end position="265"/>
    </location>
    <ligand>
        <name>NAD(+)</name>
        <dbReference type="ChEBI" id="CHEBI:57540"/>
    </ligand>
</feature>
<gene>
    <name evidence="6 9" type="primary">tdh</name>
    <name evidence="9" type="ORF">DB43_ES00060</name>
</gene>
<feature type="binding site" evidence="6">
    <location>
        <position position="201"/>
    </location>
    <ligand>
        <name>NAD(+)</name>
        <dbReference type="ChEBI" id="CHEBI:57540"/>
    </ligand>
</feature>
<dbReference type="GO" id="GO:0008743">
    <property type="term" value="F:L-threonine 3-dehydrogenase activity"/>
    <property type="evidence" value="ECO:0007669"/>
    <property type="project" value="UniProtKB-UniRule"/>
</dbReference>
<evidence type="ECO:0000256" key="6">
    <source>
        <dbReference type="HAMAP-Rule" id="MF_00627"/>
    </source>
</evidence>
<dbReference type="GO" id="GO:0005737">
    <property type="term" value="C:cytoplasm"/>
    <property type="evidence" value="ECO:0007669"/>
    <property type="project" value="UniProtKB-SubCell"/>
</dbReference>
<dbReference type="GO" id="GO:0008270">
    <property type="term" value="F:zinc ion binding"/>
    <property type="evidence" value="ECO:0007669"/>
    <property type="project" value="UniProtKB-UniRule"/>
</dbReference>
<keyword evidence="1 6" id="KW-0963">Cytoplasm</keyword>
<feature type="binding site" evidence="6">
    <location>
        <position position="94"/>
    </location>
    <ligand>
        <name>Zn(2+)</name>
        <dbReference type="ChEBI" id="CHEBI:29105"/>
        <label>2</label>
    </ligand>
</feature>
<evidence type="ECO:0000259" key="8">
    <source>
        <dbReference type="SMART" id="SM00829"/>
    </source>
</evidence>
<sequence>MMKALVKKEPKEGIWLEKVPIPKIEPNEVLIKVRKTAICGTDVHIYKWDTWSQNRVPVPLVIGHEFVGDIVEVGSRVKDFKVGQRVSAEGHLTCGHCRACKKGQKHLCFHTVGLGYDCQGCFAEFVKIPEENVFVVPASVSDDIAAIFDPYGNAVHTALSFDLVGEDVLITGAGPIGIMGAAIARKAGARQVVVTDINPFRLELAQKMGATVAVNIGKESLTDVMKREGIIDGFTVGMEMSGNTAAFNSLVDSMQHGGKIALLGILPPETHINWNNVIFKMLTLKGIYGREIFSTWFKMTALIESGLDLNPIITHQFSYEDYQAGFDAMISTHSGKVILNWD</sequence>
<dbReference type="UniPathway" id="UPA00046">
    <property type="reaction ID" value="UER00505"/>
</dbReference>
<reference evidence="9 10" key="1">
    <citation type="journal article" date="2014" name="Mol. Biol. Evol.">
        <title>Massive expansion of Ubiquitination-related gene families within the Chlamydiae.</title>
        <authorList>
            <person name="Domman D."/>
            <person name="Collingro A."/>
            <person name="Lagkouvardos I."/>
            <person name="Gehre L."/>
            <person name="Weinmaier T."/>
            <person name="Rattei T."/>
            <person name="Subtil A."/>
            <person name="Horn M."/>
        </authorList>
    </citation>
    <scope>NUCLEOTIDE SEQUENCE [LARGE SCALE GENOMIC DNA]</scope>
    <source>
        <strain evidence="9 10">OEW1</strain>
    </source>
</reference>
<keyword evidence="4 6" id="KW-0560">Oxidoreductase</keyword>
<comment type="function">
    <text evidence="6">Catalyzes the NAD(+)-dependent oxidation of L-threonine to 2-amino-3-ketobutyrate.</text>
</comment>
<dbReference type="InterPro" id="IPR020843">
    <property type="entry name" value="ER"/>
</dbReference>
<feature type="binding site" evidence="6">
    <location>
        <position position="64"/>
    </location>
    <ligand>
        <name>Zn(2+)</name>
        <dbReference type="ChEBI" id="CHEBI:29105"/>
        <label>1</label>
        <note>catalytic</note>
    </ligand>
</feature>
<dbReference type="InterPro" id="IPR004627">
    <property type="entry name" value="L-Threonine_3-DHase"/>
</dbReference>
<dbReference type="Gene3D" id="3.40.50.720">
    <property type="entry name" value="NAD(P)-binding Rossmann-like Domain"/>
    <property type="match status" value="1"/>
</dbReference>
<feature type="domain" description="Enoyl reductase (ER)" evidence="8">
    <location>
        <begin position="13"/>
        <end position="339"/>
    </location>
</feature>
<dbReference type="GO" id="GO:0019518">
    <property type="term" value="P:L-threonine catabolic process to glycine"/>
    <property type="evidence" value="ECO:0007669"/>
    <property type="project" value="UniProtKB-UniPathway"/>
</dbReference>
<feature type="binding site" evidence="6">
    <location>
        <position position="196"/>
    </location>
    <ligand>
        <name>NAD(+)</name>
        <dbReference type="ChEBI" id="CHEBI:57540"/>
    </ligand>
</feature>
<organism evidence="9 10">
    <name type="scientific">Parachlamydia acanthamoebae</name>
    <dbReference type="NCBI Taxonomy" id="83552"/>
    <lineage>
        <taxon>Bacteria</taxon>
        <taxon>Pseudomonadati</taxon>
        <taxon>Chlamydiota</taxon>
        <taxon>Chlamydiia</taxon>
        <taxon>Parachlamydiales</taxon>
        <taxon>Parachlamydiaceae</taxon>
        <taxon>Parachlamydia</taxon>
    </lineage>
</organism>
<dbReference type="Pfam" id="PF08240">
    <property type="entry name" value="ADH_N"/>
    <property type="match status" value="1"/>
</dbReference>
<accession>A0A0C1EAM2</accession>
<dbReference type="SUPFAM" id="SSF50129">
    <property type="entry name" value="GroES-like"/>
    <property type="match status" value="1"/>
</dbReference>
<dbReference type="Pfam" id="PF00107">
    <property type="entry name" value="ADH_zinc_N"/>
    <property type="match status" value="1"/>
</dbReference>
<dbReference type="InterPro" id="IPR002328">
    <property type="entry name" value="ADH_Zn_CS"/>
</dbReference>
<dbReference type="InterPro" id="IPR036291">
    <property type="entry name" value="NAD(P)-bd_dom_sf"/>
</dbReference>
<feature type="active site" description="Charge relay system" evidence="6">
    <location>
        <position position="41"/>
    </location>
</feature>
<dbReference type="InterPro" id="IPR011032">
    <property type="entry name" value="GroES-like_sf"/>
</dbReference>
<dbReference type="Gene3D" id="3.90.180.10">
    <property type="entry name" value="Medium-chain alcohol dehydrogenases, catalytic domain"/>
    <property type="match status" value="1"/>
</dbReference>
<dbReference type="PATRIC" id="fig|83552.4.peg.671"/>
<dbReference type="OMA" id="FETWYAM"/>
<dbReference type="NCBIfam" id="NF003808">
    <property type="entry name" value="PRK05396.1"/>
    <property type="match status" value="1"/>
</dbReference>
<dbReference type="EC" id="1.1.1.103" evidence="6 7"/>
<evidence type="ECO:0000256" key="5">
    <source>
        <dbReference type="ARBA" id="ARBA00023027"/>
    </source>
</evidence>
<evidence type="ECO:0000256" key="3">
    <source>
        <dbReference type="ARBA" id="ARBA00022833"/>
    </source>
</evidence>
<feature type="site" description="Important for catalytic activity for the proton relay mechanism but does not participate directly in the coordination of zinc atom" evidence="6">
    <location>
        <position position="149"/>
    </location>
</feature>
<dbReference type="PANTHER" id="PTHR43401:SF2">
    <property type="entry name" value="L-THREONINE 3-DEHYDROGENASE"/>
    <property type="match status" value="1"/>
</dbReference>
<dbReference type="Proteomes" id="UP000031307">
    <property type="component" value="Unassembled WGS sequence"/>
</dbReference>
<dbReference type="PANTHER" id="PTHR43401">
    <property type="entry name" value="L-THREONINE 3-DEHYDROGENASE"/>
    <property type="match status" value="1"/>
</dbReference>
<dbReference type="SUPFAM" id="SSF51735">
    <property type="entry name" value="NAD(P)-binding Rossmann-fold domains"/>
    <property type="match status" value="1"/>
</dbReference>
<protein>
    <recommendedName>
        <fullName evidence="6 7">L-threonine 3-dehydrogenase</fullName>
        <shortName evidence="6">TDH</shortName>
        <ecNumber evidence="6 7">1.1.1.103</ecNumber>
    </recommendedName>
</protein>
<evidence type="ECO:0000313" key="10">
    <source>
        <dbReference type="Proteomes" id="UP000031307"/>
    </source>
</evidence>
<keyword evidence="5 6" id="KW-0520">NAD</keyword>
<comment type="catalytic activity">
    <reaction evidence="6">
        <text>L-threonine + NAD(+) = (2S)-2-amino-3-oxobutanoate + NADH + H(+)</text>
        <dbReference type="Rhea" id="RHEA:13161"/>
        <dbReference type="ChEBI" id="CHEBI:15378"/>
        <dbReference type="ChEBI" id="CHEBI:57540"/>
        <dbReference type="ChEBI" id="CHEBI:57926"/>
        <dbReference type="ChEBI" id="CHEBI:57945"/>
        <dbReference type="ChEBI" id="CHEBI:78948"/>
        <dbReference type="EC" id="1.1.1.103"/>
    </reaction>
</comment>
<feature type="binding site" evidence="6">
    <location>
        <position position="97"/>
    </location>
    <ligand>
        <name>Zn(2+)</name>
        <dbReference type="ChEBI" id="CHEBI:29105"/>
        <label>2</label>
    </ligand>
</feature>
<comment type="pathway">
    <text evidence="6">Amino-acid degradation; L-threonine degradation via oxydo-reductase pathway; glycine from L-threonine: step 1/2.</text>
</comment>
<comment type="similarity">
    <text evidence="6">Belongs to the zinc-containing alcohol dehydrogenase family.</text>
</comment>
<dbReference type="InterPro" id="IPR013154">
    <property type="entry name" value="ADH-like_N"/>
</dbReference>
<feature type="active site" description="Charge relay system" evidence="6">
    <location>
        <position position="44"/>
    </location>
</feature>
<proteinExistence type="inferred from homology"/>
<evidence type="ECO:0000256" key="1">
    <source>
        <dbReference type="ARBA" id="ARBA00022490"/>
    </source>
</evidence>
<dbReference type="NCBIfam" id="TIGR00692">
    <property type="entry name" value="tdh"/>
    <property type="match status" value="1"/>
</dbReference>
<evidence type="ECO:0000256" key="4">
    <source>
        <dbReference type="ARBA" id="ARBA00023002"/>
    </source>
</evidence>
<dbReference type="InterPro" id="IPR050129">
    <property type="entry name" value="Zn_alcohol_dh"/>
</dbReference>
<feature type="binding site" evidence="6">
    <location>
        <position position="108"/>
    </location>
    <ligand>
        <name>Zn(2+)</name>
        <dbReference type="ChEBI" id="CHEBI:29105"/>
        <label>2</label>
    </ligand>
</feature>
<evidence type="ECO:0000256" key="2">
    <source>
        <dbReference type="ARBA" id="ARBA00022723"/>
    </source>
</evidence>
<feature type="binding site" evidence="6">
    <location>
        <begin position="287"/>
        <end position="288"/>
    </location>
    <ligand>
        <name>NAD(+)</name>
        <dbReference type="ChEBI" id="CHEBI:57540"/>
    </ligand>
</feature>
<feature type="binding site" evidence="6">
    <location>
        <position position="100"/>
    </location>
    <ligand>
        <name>Zn(2+)</name>
        <dbReference type="ChEBI" id="CHEBI:29105"/>
        <label>2</label>
    </ligand>
</feature>
<feature type="binding site" evidence="6">
    <location>
        <position position="65"/>
    </location>
    <ligand>
        <name>Zn(2+)</name>
        <dbReference type="ChEBI" id="CHEBI:29105"/>
        <label>1</label>
        <note>catalytic</note>
    </ligand>
</feature>
<feature type="binding site" evidence="6">
    <location>
        <position position="39"/>
    </location>
    <ligand>
        <name>Zn(2+)</name>
        <dbReference type="ChEBI" id="CHEBI:29105"/>
        <label>1</label>
        <note>catalytic</note>
    </ligand>
</feature>
<keyword evidence="2 6" id="KW-0479">Metal-binding</keyword>
<evidence type="ECO:0000313" key="9">
    <source>
        <dbReference type="EMBL" id="KIA78132.1"/>
    </source>
</evidence>
<name>A0A0C1EAM2_9BACT</name>
<comment type="cofactor">
    <cofactor evidence="6">
        <name>Zn(2+)</name>
        <dbReference type="ChEBI" id="CHEBI:29105"/>
    </cofactor>
    <text evidence="6">Binds 2 Zn(2+) ions per subunit.</text>
</comment>
<dbReference type="AlphaFoldDB" id="A0A0C1EAM2"/>